<feature type="compositionally biased region" description="Low complexity" evidence="2">
    <location>
        <begin position="449"/>
        <end position="487"/>
    </location>
</feature>
<accession>A0A9P4SG33</accession>
<evidence type="ECO:0000256" key="1">
    <source>
        <dbReference type="SAM" id="Coils"/>
    </source>
</evidence>
<keyword evidence="3" id="KW-0812">Transmembrane</keyword>
<dbReference type="Proteomes" id="UP000799429">
    <property type="component" value="Unassembled WGS sequence"/>
</dbReference>
<comment type="caution">
    <text evidence="5">The sequence shown here is derived from an EMBL/GenBank/DDBJ whole genome shotgun (WGS) entry which is preliminary data.</text>
</comment>
<reference evidence="5" key="1">
    <citation type="journal article" date="2020" name="Stud. Mycol.">
        <title>101 Dothideomycetes genomes: a test case for predicting lifestyles and emergence of pathogens.</title>
        <authorList>
            <person name="Haridas S."/>
            <person name="Albert R."/>
            <person name="Binder M."/>
            <person name="Bloem J."/>
            <person name="Labutti K."/>
            <person name="Salamov A."/>
            <person name="Andreopoulos B."/>
            <person name="Baker S."/>
            <person name="Barry K."/>
            <person name="Bills G."/>
            <person name="Bluhm B."/>
            <person name="Cannon C."/>
            <person name="Castanera R."/>
            <person name="Culley D."/>
            <person name="Daum C."/>
            <person name="Ezra D."/>
            <person name="Gonzalez J."/>
            <person name="Henrissat B."/>
            <person name="Kuo A."/>
            <person name="Liang C."/>
            <person name="Lipzen A."/>
            <person name="Lutzoni F."/>
            <person name="Magnuson J."/>
            <person name="Mondo S."/>
            <person name="Nolan M."/>
            <person name="Ohm R."/>
            <person name="Pangilinan J."/>
            <person name="Park H.-J."/>
            <person name="Ramirez L."/>
            <person name="Alfaro M."/>
            <person name="Sun H."/>
            <person name="Tritt A."/>
            <person name="Yoshinaga Y."/>
            <person name="Zwiers L.-H."/>
            <person name="Turgeon B."/>
            <person name="Goodwin S."/>
            <person name="Spatafora J."/>
            <person name="Crous P."/>
            <person name="Grigoriev I."/>
        </authorList>
    </citation>
    <scope>NUCLEOTIDE SEQUENCE</scope>
    <source>
        <strain evidence="5">CBS 101060</strain>
    </source>
</reference>
<feature type="domain" description="DUF4048" evidence="4">
    <location>
        <begin position="236"/>
        <end position="462"/>
    </location>
</feature>
<feature type="compositionally biased region" description="Polar residues" evidence="2">
    <location>
        <begin position="367"/>
        <end position="386"/>
    </location>
</feature>
<evidence type="ECO:0000256" key="3">
    <source>
        <dbReference type="SAM" id="Phobius"/>
    </source>
</evidence>
<feature type="region of interest" description="Disordered" evidence="2">
    <location>
        <begin position="1"/>
        <end position="124"/>
    </location>
</feature>
<dbReference type="InterPro" id="IPR025122">
    <property type="entry name" value="DUF4048"/>
</dbReference>
<keyword evidence="6" id="KW-1185">Reference proteome</keyword>
<evidence type="ECO:0000313" key="5">
    <source>
        <dbReference type="EMBL" id="KAF2841132.1"/>
    </source>
</evidence>
<feature type="compositionally biased region" description="Basic and acidic residues" evidence="2">
    <location>
        <begin position="437"/>
        <end position="448"/>
    </location>
</feature>
<evidence type="ECO:0000256" key="2">
    <source>
        <dbReference type="SAM" id="MobiDB-lite"/>
    </source>
</evidence>
<gene>
    <name evidence="5" type="ORF">M501DRAFT_1029274</name>
</gene>
<feature type="compositionally biased region" description="Low complexity" evidence="2">
    <location>
        <begin position="102"/>
        <end position="122"/>
    </location>
</feature>
<feature type="coiled-coil region" evidence="1">
    <location>
        <begin position="137"/>
        <end position="164"/>
    </location>
</feature>
<keyword evidence="1" id="KW-0175">Coiled coil</keyword>
<keyword evidence="3" id="KW-1133">Transmembrane helix</keyword>
<proteinExistence type="predicted"/>
<evidence type="ECO:0000259" key="4">
    <source>
        <dbReference type="Pfam" id="PF13257"/>
    </source>
</evidence>
<dbReference type="AlphaFoldDB" id="A0A9P4SG33"/>
<dbReference type="OrthoDB" id="4097086at2759"/>
<evidence type="ECO:0000313" key="6">
    <source>
        <dbReference type="Proteomes" id="UP000799429"/>
    </source>
</evidence>
<organism evidence="5 6">
    <name type="scientific">Patellaria atrata CBS 101060</name>
    <dbReference type="NCBI Taxonomy" id="1346257"/>
    <lineage>
        <taxon>Eukaryota</taxon>
        <taxon>Fungi</taxon>
        <taxon>Dikarya</taxon>
        <taxon>Ascomycota</taxon>
        <taxon>Pezizomycotina</taxon>
        <taxon>Dothideomycetes</taxon>
        <taxon>Dothideomycetes incertae sedis</taxon>
        <taxon>Patellariales</taxon>
        <taxon>Patellariaceae</taxon>
        <taxon>Patellaria</taxon>
    </lineage>
</organism>
<dbReference type="Pfam" id="PF13257">
    <property type="entry name" value="DUF4048"/>
    <property type="match status" value="1"/>
</dbReference>
<name>A0A9P4SG33_9PEZI</name>
<feature type="compositionally biased region" description="Basic residues" evidence="2">
    <location>
        <begin position="409"/>
        <end position="421"/>
    </location>
</feature>
<protein>
    <recommendedName>
        <fullName evidence="4">DUF4048 domain-containing protein</fullName>
    </recommendedName>
</protein>
<sequence>MNELSFLGAAEVMDSQSSEQSQVARRPSSTPIDVTNLFPSGATSNAIMPPPKEHIGQTPSSSSKDTIDTPSRPKFSPHSRSMSLADVARQGKRLSLTLPILPHNSGPSSHSSPSITQTPISPEWIRTPTSGNFLTALAAQERRVFELKEELSKAELELIQLKRHWATHEATKKRDDVRRSIQPLQPLNSTLVDIKDGADDDLDGSSLWLQREMERRKALMSGVKTSQRKVFSGSRHTRTLSLLSPDKINFTQPFPQPEDVNAPAIEPIKSIPLPRSATISAATLEEPPALEVDLSVLQREALLRTGKQMASDFKDGLLTFIEDLRQATVGDEGVNGTHSRIDGGQNGVKRQQSKGSLNGAPGISRKAGSSANKKTPANPSHDTSNLIDIGGSFWKENGVDEPKTSNTTKKTKPAAKTKKSLTTKPVPENMTPQKQTSRADDADEHWDTWDTPNNNTTTITNSDTSESEGRTSPDSSRSSPRTSTRNPGQQQARLDSLAGARQALPRQSQAYGKPSHERVGEELVSASPTSGGEEGRRGLRRSVTFAALEGKEGDLKYGAEGIGMMSRQRLRSKSLSVGYEGGFVFGEILPLFWEERVIVGAAIKLLFVLFNAIGLSTLSWTTLGYRFYVSNKLPTIILRRFKLMVLYPVGCNQRTLCAVRTVQSTNPSKQNSTVE</sequence>
<feature type="region of interest" description="Disordered" evidence="2">
    <location>
        <begin position="331"/>
        <end position="538"/>
    </location>
</feature>
<feature type="transmembrane region" description="Helical" evidence="3">
    <location>
        <begin position="605"/>
        <end position="629"/>
    </location>
</feature>
<feature type="compositionally biased region" description="Polar residues" evidence="2">
    <location>
        <begin position="14"/>
        <end position="46"/>
    </location>
</feature>
<keyword evidence="3" id="KW-0472">Membrane</keyword>
<dbReference type="EMBL" id="MU006091">
    <property type="protein sequence ID" value="KAF2841132.1"/>
    <property type="molecule type" value="Genomic_DNA"/>
</dbReference>